<dbReference type="Pfam" id="PF14850">
    <property type="entry name" value="Pro_dh-DNA_bdg"/>
    <property type="match status" value="1"/>
</dbReference>
<feature type="domain" description="Proline utilization A proline dehydrogenase N-terminal" evidence="11">
    <location>
        <begin position="8"/>
        <end position="49"/>
    </location>
</feature>
<dbReference type="PANTHER" id="PTHR42862:SF1">
    <property type="entry name" value="DELTA-1-PYRROLINE-5-CARBOXYLATE DEHYDROGENASE 2, ISOFORM A-RELATED"/>
    <property type="match status" value="1"/>
</dbReference>
<keyword evidence="5" id="KW-0678">Repressor</keyword>
<gene>
    <name evidence="12" type="ORF">SAMN05421688_1161</name>
</gene>
<feature type="domain" description="Proline dehydrogenase PutA" evidence="10">
    <location>
        <begin position="56"/>
        <end position="167"/>
    </location>
</feature>
<dbReference type="EC" id="1.2.1.88" evidence="5"/>
<dbReference type="SUPFAM" id="SSF81935">
    <property type="entry name" value="N-terminal domain of bifunctional PutA protein"/>
    <property type="match status" value="1"/>
</dbReference>
<dbReference type="RefSeq" id="WP_092061616.1">
    <property type="nucleotide sequence ID" value="NZ_FOJU01000002.1"/>
</dbReference>
<dbReference type="UniPathway" id="UPA00261">
    <property type="reaction ID" value="UER00373"/>
</dbReference>
<keyword evidence="5" id="KW-0642">Proline metabolism</keyword>
<dbReference type="InterPro" id="IPR016162">
    <property type="entry name" value="Ald_DH_N"/>
</dbReference>
<dbReference type="InterPro" id="IPR024089">
    <property type="entry name" value="PRODH_PutA_dom_I/II"/>
</dbReference>
<dbReference type="InterPro" id="IPR024082">
    <property type="entry name" value="PRODH_PutA_dom_II"/>
</dbReference>
<accession>A0A1I0W934</accession>
<dbReference type="PANTHER" id="PTHR42862">
    <property type="entry name" value="DELTA-1-PYRROLINE-5-CARBOXYLATE DEHYDROGENASE 1, ISOFORM A-RELATED"/>
    <property type="match status" value="1"/>
</dbReference>
<dbReference type="InterPro" id="IPR050485">
    <property type="entry name" value="Proline_metab_enzyme"/>
</dbReference>
<dbReference type="InterPro" id="IPR002872">
    <property type="entry name" value="Proline_DH_dom"/>
</dbReference>
<evidence type="ECO:0000256" key="3">
    <source>
        <dbReference type="ARBA" id="ARBA00023027"/>
    </source>
</evidence>
<evidence type="ECO:0000259" key="10">
    <source>
        <dbReference type="Pfam" id="PF14850"/>
    </source>
</evidence>
<comment type="pathway">
    <text evidence="5">Amino-acid degradation; L-proline degradation into L-glutamate; L-glutamate from L-proline: step 1/2.</text>
</comment>
<dbReference type="InterPro" id="IPR016160">
    <property type="entry name" value="Ald_DH_CS_CYS"/>
</dbReference>
<dbReference type="EMBL" id="FOJU01000002">
    <property type="protein sequence ID" value="SFA85212.1"/>
    <property type="molecule type" value="Genomic_DNA"/>
</dbReference>
<dbReference type="Pfam" id="PF01619">
    <property type="entry name" value="Pro_dh"/>
    <property type="match status" value="1"/>
</dbReference>
<dbReference type="SUPFAM" id="SSF51730">
    <property type="entry name" value="FAD-linked oxidoreductase"/>
    <property type="match status" value="1"/>
</dbReference>
<keyword evidence="3 5" id="KW-0520">NAD</keyword>
<feature type="domain" description="Proline dehydrogenase" evidence="9">
    <location>
        <begin position="177"/>
        <end position="469"/>
    </location>
</feature>
<evidence type="ECO:0000313" key="13">
    <source>
        <dbReference type="Proteomes" id="UP000198796"/>
    </source>
</evidence>
<dbReference type="CDD" id="cd07125">
    <property type="entry name" value="ALDH_PutA-P5CDH"/>
    <property type="match status" value="1"/>
</dbReference>
<dbReference type="Gene3D" id="1.20.5.460">
    <property type="entry name" value="Single helix bin"/>
    <property type="match status" value="1"/>
</dbReference>
<comment type="pathway">
    <text evidence="1 5">Amino-acid degradation; L-proline degradation into L-glutamate; L-glutamate from L-proline: step 2/2.</text>
</comment>
<dbReference type="GO" id="GO:0003700">
    <property type="term" value="F:DNA-binding transcription factor activity"/>
    <property type="evidence" value="ECO:0007669"/>
    <property type="project" value="InterPro"/>
</dbReference>
<dbReference type="InterPro" id="IPR029041">
    <property type="entry name" value="FAD-linked_oxidoreductase-like"/>
</dbReference>
<keyword evidence="5" id="KW-0804">Transcription</keyword>
<evidence type="ECO:0000256" key="5">
    <source>
        <dbReference type="PIRNR" id="PIRNR000197"/>
    </source>
</evidence>
<dbReference type="InterPro" id="IPR041349">
    <property type="entry name" value="PRODH"/>
</dbReference>
<keyword evidence="5" id="KW-0238">DNA-binding</keyword>
<comment type="cofactor">
    <cofactor evidence="5">
        <name>FAD</name>
        <dbReference type="ChEBI" id="CHEBI:57692"/>
    </cofactor>
</comment>
<dbReference type="Gene3D" id="3.40.605.10">
    <property type="entry name" value="Aldehyde Dehydrogenase, Chain A, domain 1"/>
    <property type="match status" value="1"/>
</dbReference>
<comment type="similarity">
    <text evidence="5">In the N-terminal section; belongs to the proline dehydrogenase family.</text>
</comment>
<evidence type="ECO:0000256" key="6">
    <source>
        <dbReference type="PIRSR" id="PIRSR000197-1"/>
    </source>
</evidence>
<protein>
    <recommendedName>
        <fullName evidence="5">Bifunctional protein PutA</fullName>
    </recommendedName>
    <domain>
        <recommendedName>
            <fullName evidence="5">Proline dehydrogenase</fullName>
            <ecNumber evidence="5">1.5.5.2</ecNumber>
        </recommendedName>
        <alternativeName>
            <fullName evidence="5">Proline oxidase</fullName>
        </alternativeName>
    </domain>
    <domain>
        <recommendedName>
            <fullName evidence="5">Delta-1-pyrroline-5-carboxylate dehydrogenase</fullName>
            <shortName evidence="5">P5C dehydrogenase</shortName>
            <ecNumber evidence="5">1.2.1.88</ecNumber>
        </recommendedName>
        <alternativeName>
            <fullName evidence="5">L-glutamate gamma-semialdehyde dehydrogenase</fullName>
        </alternativeName>
    </domain>
</protein>
<dbReference type="NCBIfam" id="TIGR01238">
    <property type="entry name" value="D1pyr5carbox3"/>
    <property type="match status" value="1"/>
</dbReference>
<evidence type="ECO:0000259" key="11">
    <source>
        <dbReference type="Pfam" id="PF18327"/>
    </source>
</evidence>
<evidence type="ECO:0000256" key="1">
    <source>
        <dbReference type="ARBA" id="ARBA00004786"/>
    </source>
</evidence>
<keyword evidence="5" id="KW-0285">Flavoprotein</keyword>
<keyword evidence="2 5" id="KW-0560">Oxidoreductase</keyword>
<dbReference type="FunFam" id="1.20.5.460:FF:000001">
    <property type="entry name" value="Bifunctional protein PutA"/>
    <property type="match status" value="1"/>
</dbReference>
<dbReference type="GO" id="GO:0010133">
    <property type="term" value="P:L-proline catabolic process to L-glutamate"/>
    <property type="evidence" value="ECO:0007669"/>
    <property type="project" value="UniProtKB-UniRule"/>
</dbReference>
<dbReference type="GO" id="GO:0009898">
    <property type="term" value="C:cytoplasmic side of plasma membrane"/>
    <property type="evidence" value="ECO:0007669"/>
    <property type="project" value="TreeGrafter"/>
</dbReference>
<organism evidence="12 13">
    <name type="scientific">Poseidonocella pacifica</name>
    <dbReference type="NCBI Taxonomy" id="871651"/>
    <lineage>
        <taxon>Bacteria</taxon>
        <taxon>Pseudomonadati</taxon>
        <taxon>Pseudomonadota</taxon>
        <taxon>Alphaproteobacteria</taxon>
        <taxon>Rhodobacterales</taxon>
        <taxon>Roseobacteraceae</taxon>
        <taxon>Poseidonocella</taxon>
    </lineage>
</organism>
<dbReference type="FunFam" id="3.40.309.10:FF:000005">
    <property type="entry name" value="1-pyrroline-5-carboxylate dehydrogenase 1"/>
    <property type="match status" value="1"/>
</dbReference>
<feature type="domain" description="Aldehyde dehydrogenase" evidence="8">
    <location>
        <begin position="549"/>
        <end position="975"/>
    </location>
</feature>
<dbReference type="Pfam" id="PF18327">
    <property type="entry name" value="PRODH"/>
    <property type="match status" value="1"/>
</dbReference>
<evidence type="ECO:0000256" key="2">
    <source>
        <dbReference type="ARBA" id="ARBA00023002"/>
    </source>
</evidence>
<comment type="catalytic activity">
    <reaction evidence="5">
        <text>L-proline + a quinone = (S)-1-pyrroline-5-carboxylate + a quinol + H(+)</text>
        <dbReference type="Rhea" id="RHEA:23784"/>
        <dbReference type="ChEBI" id="CHEBI:15378"/>
        <dbReference type="ChEBI" id="CHEBI:17388"/>
        <dbReference type="ChEBI" id="CHEBI:24646"/>
        <dbReference type="ChEBI" id="CHEBI:60039"/>
        <dbReference type="ChEBI" id="CHEBI:132124"/>
        <dbReference type="EC" id="1.5.5.2"/>
    </reaction>
</comment>
<dbReference type="InterPro" id="IPR025703">
    <property type="entry name" value="Bifunct_PutA"/>
</dbReference>
<dbReference type="OrthoDB" id="9812625at2"/>
<dbReference type="Gene3D" id="3.40.309.10">
    <property type="entry name" value="Aldehyde Dehydrogenase, Chain A, domain 2"/>
    <property type="match status" value="1"/>
</dbReference>
<dbReference type="GO" id="GO:0004657">
    <property type="term" value="F:proline dehydrogenase activity"/>
    <property type="evidence" value="ECO:0007669"/>
    <property type="project" value="UniProtKB-UniRule"/>
</dbReference>
<sequence length="1137" mass="121993">MAFGPYEIDEMTYARETEVLNRLVVEADLAQTDREQISARAAELVRAIRNSGRPGMMESFLAEYGLSTEEGVALMCLAEALLRVPDSETIDALIEDKIAPSDWGKHMGHSASPLVNASTWALMLTGRVLKDEAPGIAGHLRGAVRRLGEPVIRTAVGRAMKEMGRQFVLGETIHSGMKRAEGMEAKGYTYSYDMLGEAARTDHDALRYHESYMKAIQAIATACSHDDIRQNPGISVKLSALHPRYELAKREDVLDVLVPRLSSLTRAAAAAGMGLNIDAEEAARLALSLEVIDAVLADPKLQGWDGFGVVVQAYGPRAGATIDFLYQLAQRLDRRLMVRLVKGAYWDTEIKKAQVKGIDGFPVFTSKATTDVSYIANARKLLGMTDRIYPQFATHNAHTVAAVLHMADDLDTFEFQRLHGMGETLHDIVVKREGTRCRIYAPVGAHKDLLAYLVRRLLENGANSSFVNQIVDENVPPETVAQDPFGSIAETTITTGNDLFQPERANSQGIDLDHEPSLRDILLRRDTFADTTWNAAPILAGDATPEASRPVENPFAPDKSPGDVSPASRSDVDVALSAATPWNATAADRACILAKAADLYEANTAEIFALLAREAGKTLPDAVAELREAVDFLRFYGANAPDQPPVGRFVCISPWNFPLAIFTGQIAAALAAGNTVLAKPAEQTPLIAAFAVRLLHEAGVPVSALQLLPGDGGIGAALTGDPRTNGVAFTGSTQTAKKIRSSMAETGTPDAPFIAETGGLNAMIVDSTALPEQAVQAIMESAFQSAGQRCSALRCLYVQEDIASSFMELLKGAMDTYRASDPWDAATDLGPVIDADARQSIADHIERAKEKGRVLHEGKAPLAGYFIAPTLISIDGIQYLEREIFGPVLHVATYRAGQIDHVIDAINATGYGLTFGLQTRIDDRVQHVTERLHAGNIYVNRNQIGAIVGSQPFGGEGLSGTGPKAGGSQYLQRFIRRPAEASAESWGNEMPVDELQEAIAEAQKTVAREHVEILPGPTGESNRYSRRPRLPLLCSGPGHDTTKAQAQAVRAAGGLPVCASGEISPQLLETLSGISGVIWWGQPEMARNYARSLARRDGPILPLITGVPDAGHATSERHVCVDTTAAGGNAALLGAAG</sequence>
<keyword evidence="5" id="KW-0274">FAD</keyword>
<dbReference type="STRING" id="871651.SAMN05421688_1161"/>
<evidence type="ECO:0000259" key="9">
    <source>
        <dbReference type="Pfam" id="PF01619"/>
    </source>
</evidence>
<evidence type="ECO:0000313" key="12">
    <source>
        <dbReference type="EMBL" id="SFA85212.1"/>
    </source>
</evidence>
<evidence type="ECO:0000259" key="8">
    <source>
        <dbReference type="Pfam" id="PF00171"/>
    </source>
</evidence>
<feature type="active site" evidence="6">
    <location>
        <position position="756"/>
    </location>
</feature>
<dbReference type="PIRSF" id="PIRSF000197">
    <property type="entry name" value="Bifunct_PutA"/>
    <property type="match status" value="1"/>
</dbReference>
<evidence type="ECO:0000256" key="7">
    <source>
        <dbReference type="SAM" id="MobiDB-lite"/>
    </source>
</evidence>
<keyword evidence="13" id="KW-1185">Reference proteome</keyword>
<dbReference type="InterPro" id="IPR016163">
    <property type="entry name" value="Ald_DH_C"/>
</dbReference>
<dbReference type="Pfam" id="PF00171">
    <property type="entry name" value="Aldedh"/>
    <property type="match status" value="1"/>
</dbReference>
<comment type="catalytic activity">
    <reaction evidence="4 5">
        <text>L-glutamate 5-semialdehyde + NAD(+) + H2O = L-glutamate + NADH + 2 H(+)</text>
        <dbReference type="Rhea" id="RHEA:30235"/>
        <dbReference type="ChEBI" id="CHEBI:15377"/>
        <dbReference type="ChEBI" id="CHEBI:15378"/>
        <dbReference type="ChEBI" id="CHEBI:29985"/>
        <dbReference type="ChEBI" id="CHEBI:57540"/>
        <dbReference type="ChEBI" id="CHEBI:57945"/>
        <dbReference type="ChEBI" id="CHEBI:58066"/>
        <dbReference type="EC" id="1.2.1.88"/>
    </reaction>
</comment>
<evidence type="ECO:0000256" key="4">
    <source>
        <dbReference type="ARBA" id="ARBA00048142"/>
    </source>
</evidence>
<dbReference type="GO" id="GO:0003842">
    <property type="term" value="F:L-glutamate gamma-semialdehyde dehydrogenase activity"/>
    <property type="evidence" value="ECO:0007669"/>
    <property type="project" value="UniProtKB-UniRule"/>
</dbReference>
<dbReference type="GO" id="GO:0003677">
    <property type="term" value="F:DNA binding"/>
    <property type="evidence" value="ECO:0007669"/>
    <property type="project" value="UniProtKB-KW"/>
</dbReference>
<dbReference type="SUPFAM" id="SSF53720">
    <property type="entry name" value="ALDH-like"/>
    <property type="match status" value="1"/>
</dbReference>
<dbReference type="InterPro" id="IPR005933">
    <property type="entry name" value="PutA_C"/>
</dbReference>
<proteinExistence type="inferred from homology"/>
<feature type="active site" evidence="6">
    <location>
        <position position="790"/>
    </location>
</feature>
<dbReference type="AlphaFoldDB" id="A0A1I0W934"/>
<dbReference type="PROSITE" id="PS00070">
    <property type="entry name" value="ALDEHYDE_DEHYDR_CYS"/>
    <property type="match status" value="1"/>
</dbReference>
<dbReference type="Proteomes" id="UP000198796">
    <property type="component" value="Unassembled WGS sequence"/>
</dbReference>
<comment type="function">
    <text evidence="5">Oxidizes proline to glutamate for use as a carbon and nitrogen source.</text>
</comment>
<feature type="region of interest" description="Disordered" evidence="7">
    <location>
        <begin position="541"/>
        <end position="569"/>
    </location>
</feature>
<dbReference type="NCBIfam" id="NF008869">
    <property type="entry name" value="PRK11904.1"/>
    <property type="match status" value="1"/>
</dbReference>
<comment type="similarity">
    <text evidence="5">In the C-terminal section; belongs to the aldehyde dehydrogenase family.</text>
</comment>
<dbReference type="EC" id="1.5.5.2" evidence="5"/>
<keyword evidence="5" id="KW-0805">Transcription regulation</keyword>
<reference evidence="12 13" key="1">
    <citation type="submission" date="2016-10" db="EMBL/GenBank/DDBJ databases">
        <authorList>
            <person name="de Groot N.N."/>
        </authorList>
    </citation>
    <scope>NUCLEOTIDE SEQUENCE [LARGE SCALE GENOMIC DNA]</scope>
    <source>
        <strain evidence="12 13">DSM 29316</strain>
    </source>
</reference>
<name>A0A1I0W934_9RHOB</name>
<dbReference type="Gene3D" id="3.20.20.220">
    <property type="match status" value="1"/>
</dbReference>
<dbReference type="InterPro" id="IPR015590">
    <property type="entry name" value="Aldehyde_DH_dom"/>
</dbReference>
<dbReference type="InterPro" id="IPR016161">
    <property type="entry name" value="Ald_DH/histidinol_DH"/>
</dbReference>